<sequence length="146" mass="16501">MAAKQQDWELLLSLWICTMNSYIQMKKFIGPKKTQRTSEGLETHVLQGKGPTDKSLVENPKHVVRGPEEEVGPKKEQQPSGSSPSLHKQKSTSKSAKTEQSNPKGQSKGKRKGKIKVEQTLPTELQNSEEREDSQPWTMCSIWQEL</sequence>
<dbReference type="Proteomes" id="UP000765509">
    <property type="component" value="Unassembled WGS sequence"/>
</dbReference>
<dbReference type="AlphaFoldDB" id="A0A9Q3IJH9"/>
<keyword evidence="3" id="KW-1185">Reference proteome</keyword>
<comment type="caution">
    <text evidence="2">The sequence shown here is derived from an EMBL/GenBank/DDBJ whole genome shotgun (WGS) entry which is preliminary data.</text>
</comment>
<name>A0A9Q3IJH9_9BASI</name>
<dbReference type="EMBL" id="AVOT02046017">
    <property type="protein sequence ID" value="MBW0541345.1"/>
    <property type="molecule type" value="Genomic_DNA"/>
</dbReference>
<evidence type="ECO:0000256" key="1">
    <source>
        <dbReference type="SAM" id="MobiDB-lite"/>
    </source>
</evidence>
<reference evidence="2" key="1">
    <citation type="submission" date="2021-03" db="EMBL/GenBank/DDBJ databases">
        <title>Draft genome sequence of rust myrtle Austropuccinia psidii MF-1, a brazilian biotype.</title>
        <authorList>
            <person name="Quecine M.C."/>
            <person name="Pachon D.M.R."/>
            <person name="Bonatelli M.L."/>
            <person name="Correr F.H."/>
            <person name="Franceschini L.M."/>
            <person name="Leite T.F."/>
            <person name="Margarido G.R.A."/>
            <person name="Almeida C.A."/>
            <person name="Ferrarezi J.A."/>
            <person name="Labate C.A."/>
        </authorList>
    </citation>
    <scope>NUCLEOTIDE SEQUENCE</scope>
    <source>
        <strain evidence="2">MF-1</strain>
    </source>
</reference>
<protein>
    <submittedName>
        <fullName evidence="2">Uncharacterized protein</fullName>
    </submittedName>
</protein>
<feature type="compositionally biased region" description="Polar residues" evidence="1">
    <location>
        <begin position="78"/>
        <end position="105"/>
    </location>
</feature>
<evidence type="ECO:0000313" key="3">
    <source>
        <dbReference type="Proteomes" id="UP000765509"/>
    </source>
</evidence>
<feature type="compositionally biased region" description="Basic and acidic residues" evidence="1">
    <location>
        <begin position="51"/>
        <end position="77"/>
    </location>
</feature>
<accession>A0A9Q3IJH9</accession>
<gene>
    <name evidence="2" type="ORF">O181_081060</name>
</gene>
<evidence type="ECO:0000313" key="2">
    <source>
        <dbReference type="EMBL" id="MBW0541345.1"/>
    </source>
</evidence>
<feature type="region of interest" description="Disordered" evidence="1">
    <location>
        <begin position="34"/>
        <end position="146"/>
    </location>
</feature>
<organism evidence="2 3">
    <name type="scientific">Austropuccinia psidii MF-1</name>
    <dbReference type="NCBI Taxonomy" id="1389203"/>
    <lineage>
        <taxon>Eukaryota</taxon>
        <taxon>Fungi</taxon>
        <taxon>Dikarya</taxon>
        <taxon>Basidiomycota</taxon>
        <taxon>Pucciniomycotina</taxon>
        <taxon>Pucciniomycetes</taxon>
        <taxon>Pucciniales</taxon>
        <taxon>Sphaerophragmiaceae</taxon>
        <taxon>Austropuccinia</taxon>
    </lineage>
</organism>
<proteinExistence type="predicted"/>